<dbReference type="CDD" id="cd16352">
    <property type="entry name" value="CheD"/>
    <property type="match status" value="1"/>
</dbReference>
<evidence type="ECO:0000256" key="3">
    <source>
        <dbReference type="HAMAP-Rule" id="MF_01440"/>
    </source>
</evidence>
<reference evidence="4" key="1">
    <citation type="journal article" date="2022" name="Environ. Microbiol.">
        <title>Geoalkalibacter halelectricus SAP #1 sp. nov. possessing extracellular electron transfer and mineral#reducing capabilities from a haloalkaline environment.</title>
        <authorList>
            <person name="Yadav S."/>
            <person name="Singh R."/>
            <person name="Sundharam S.S."/>
            <person name="Chaudhary S."/>
            <person name="Krishnamurthi S."/>
            <person name="Patil S.A."/>
        </authorList>
    </citation>
    <scope>NUCLEOTIDE SEQUENCE</scope>
    <source>
        <strain evidence="4">SAP-1</strain>
    </source>
</reference>
<sequence>MAARFSMAGSLAEAPLTSNYFKNLPNADLCGHIFKVGPLYVVRCPLLKSQAVMRQLIGDQVVSILPGDYHATAEAICLSTLLGSCVAACLYDPVKRVIGMNHFLLCGTRSLTNTPLLFTESGRYGVHAMELLINAMLKLGAEKRNLRAKAFGGATIIASNATSPGVGELNCRFIRTFLENEKIPLLAEDLGGIHGRVIYFLPQDFSVLVRRIQKTSETDIARRERLLLERMKKRKEGRSRENELWD</sequence>
<evidence type="ECO:0000313" key="5">
    <source>
        <dbReference type="Proteomes" id="UP001060414"/>
    </source>
</evidence>
<keyword evidence="1 3" id="KW-0145">Chemotaxis</keyword>
<dbReference type="InterPro" id="IPR011324">
    <property type="entry name" value="Cytotoxic_necrot_fac-like_cat"/>
</dbReference>
<gene>
    <name evidence="3" type="primary">cheD</name>
    <name evidence="4" type="ORF">L9S41_16315</name>
</gene>
<organism evidence="4 5">
    <name type="scientific">Geoalkalibacter halelectricus</name>
    <dbReference type="NCBI Taxonomy" id="2847045"/>
    <lineage>
        <taxon>Bacteria</taxon>
        <taxon>Pseudomonadati</taxon>
        <taxon>Thermodesulfobacteriota</taxon>
        <taxon>Desulfuromonadia</taxon>
        <taxon>Desulfuromonadales</taxon>
        <taxon>Geoalkalibacteraceae</taxon>
        <taxon>Geoalkalibacter</taxon>
    </lineage>
</organism>
<evidence type="ECO:0000256" key="1">
    <source>
        <dbReference type="ARBA" id="ARBA00022500"/>
    </source>
</evidence>
<comment type="similarity">
    <text evidence="3">Belongs to the CheD family.</text>
</comment>
<keyword evidence="2 3" id="KW-0378">Hydrolase</keyword>
<dbReference type="Gene3D" id="3.30.1330.200">
    <property type="match status" value="1"/>
</dbReference>
<comment type="function">
    <text evidence="3">Probably deamidates glutamine residues to glutamate on methyl-accepting chemotaxis receptors (MCPs), playing an important role in chemotaxis.</text>
</comment>
<dbReference type="RefSeq" id="WP_260747583.1">
    <property type="nucleotide sequence ID" value="NZ_CP092109.1"/>
</dbReference>
<evidence type="ECO:0000313" key="4">
    <source>
        <dbReference type="EMBL" id="UWZ79226.1"/>
    </source>
</evidence>
<evidence type="ECO:0000256" key="2">
    <source>
        <dbReference type="ARBA" id="ARBA00022801"/>
    </source>
</evidence>
<dbReference type="EC" id="3.5.1.44" evidence="3"/>
<dbReference type="PANTHER" id="PTHR35147">
    <property type="entry name" value="CHEMORECEPTOR GLUTAMINE DEAMIDASE CHED-RELATED"/>
    <property type="match status" value="1"/>
</dbReference>
<comment type="catalytic activity">
    <reaction evidence="3">
        <text>L-glutaminyl-[protein] + H2O = L-glutamyl-[protein] + NH4(+)</text>
        <dbReference type="Rhea" id="RHEA:16441"/>
        <dbReference type="Rhea" id="RHEA-COMP:10207"/>
        <dbReference type="Rhea" id="RHEA-COMP:10208"/>
        <dbReference type="ChEBI" id="CHEBI:15377"/>
        <dbReference type="ChEBI" id="CHEBI:28938"/>
        <dbReference type="ChEBI" id="CHEBI:29973"/>
        <dbReference type="ChEBI" id="CHEBI:30011"/>
        <dbReference type="EC" id="3.5.1.44"/>
    </reaction>
</comment>
<dbReference type="InterPro" id="IPR005659">
    <property type="entry name" value="Chemorcpt_Glu_NH3ase_CheD"/>
</dbReference>
<dbReference type="SUPFAM" id="SSF64438">
    <property type="entry name" value="CNF1/YfiH-like putative cysteine hydrolases"/>
    <property type="match status" value="1"/>
</dbReference>
<dbReference type="EMBL" id="CP092109">
    <property type="protein sequence ID" value="UWZ79226.1"/>
    <property type="molecule type" value="Genomic_DNA"/>
</dbReference>
<dbReference type="HAMAP" id="MF_01440">
    <property type="entry name" value="CheD"/>
    <property type="match status" value="1"/>
</dbReference>
<proteinExistence type="inferred from homology"/>
<accession>A0ABY5ZKK5</accession>
<dbReference type="InterPro" id="IPR038592">
    <property type="entry name" value="CheD-like_sf"/>
</dbReference>
<dbReference type="Pfam" id="PF03975">
    <property type="entry name" value="CheD"/>
    <property type="match status" value="1"/>
</dbReference>
<dbReference type="PANTHER" id="PTHR35147:SF3">
    <property type="entry name" value="CHEMORECEPTOR GLUTAMINE DEAMIDASE CHED 1-RELATED"/>
    <property type="match status" value="1"/>
</dbReference>
<protein>
    <recommendedName>
        <fullName evidence="3">Probable chemoreceptor glutamine deamidase CheD</fullName>
        <ecNumber evidence="3">3.5.1.44</ecNumber>
    </recommendedName>
</protein>
<dbReference type="Proteomes" id="UP001060414">
    <property type="component" value="Chromosome"/>
</dbReference>
<keyword evidence="5" id="KW-1185">Reference proteome</keyword>
<name>A0ABY5ZKK5_9BACT</name>